<proteinExistence type="predicted"/>
<evidence type="ECO:0000256" key="6">
    <source>
        <dbReference type="ARBA" id="ARBA00023053"/>
    </source>
</evidence>
<reference evidence="12" key="1">
    <citation type="submission" date="2021-02" db="EMBL/GenBank/DDBJ databases">
        <authorList>
            <person name="Nowell W R."/>
        </authorList>
    </citation>
    <scope>NUCLEOTIDE SEQUENCE</scope>
</reference>
<keyword evidence="4 10" id="KW-0812">Transmembrane</keyword>
<evidence type="ECO:0000256" key="1">
    <source>
        <dbReference type="ARBA" id="ARBA00004651"/>
    </source>
</evidence>
<feature type="transmembrane region" description="Helical" evidence="10">
    <location>
        <begin position="346"/>
        <end position="371"/>
    </location>
</feature>
<dbReference type="GO" id="GO:0015385">
    <property type="term" value="F:sodium:proton antiporter activity"/>
    <property type="evidence" value="ECO:0007669"/>
    <property type="project" value="InterPro"/>
</dbReference>
<dbReference type="GO" id="GO:0051453">
    <property type="term" value="P:regulation of intracellular pH"/>
    <property type="evidence" value="ECO:0007669"/>
    <property type="project" value="TreeGrafter"/>
</dbReference>
<feature type="transmembrane region" description="Helical" evidence="10">
    <location>
        <begin position="30"/>
        <end position="49"/>
    </location>
</feature>
<dbReference type="PANTHER" id="PTHR10110:SF86">
    <property type="entry name" value="SODIUM_HYDROGEN EXCHANGER 7"/>
    <property type="match status" value="1"/>
</dbReference>
<evidence type="ECO:0000256" key="4">
    <source>
        <dbReference type="ARBA" id="ARBA00022692"/>
    </source>
</evidence>
<evidence type="ECO:0000256" key="9">
    <source>
        <dbReference type="ARBA" id="ARBA00023201"/>
    </source>
</evidence>
<dbReference type="PANTHER" id="PTHR10110">
    <property type="entry name" value="SODIUM/HYDROGEN EXCHANGER"/>
    <property type="match status" value="1"/>
</dbReference>
<feature type="transmembrane region" description="Helical" evidence="10">
    <location>
        <begin position="117"/>
        <end position="142"/>
    </location>
</feature>
<evidence type="ECO:0000256" key="5">
    <source>
        <dbReference type="ARBA" id="ARBA00022989"/>
    </source>
</evidence>
<dbReference type="AlphaFoldDB" id="A0A818JB54"/>
<sequence length="427" mass="48686">MDVKIKSYLCNKSNIHADDDDDEDEHHAPYMLMFLFFILFIGCLFKTMFSSLRIPYTSLIIFLGLIGGILFNIFSKDDIFVTITTTTSPDLLVAIFLPTLIFESAYRTEYHAFMKSLYSILLISIIGYFLSLFSISIMYKYLFIFQQWTFLQCLIMGIIVSTTRPVTLIRQADYGKTKRLSIILEGEAVINNSLAIILFNSIKSFVVNDQTWHSRIEYFKTTAIALVGGIGLGCIAGLLEIISLPYFYDDPISEVTITIAIPYMLYWLCEQVYCSGAVAIVILGLLLSNYKTAISSEATIFMEKFWDMLALIANTIIYLLAALTVVELIKPNAQNSFEYNTILFEIGLATINYLLCYFFRIIIIIILTLCTKLCRYYHLSWKECLLITWGGFKGSVCLILALALVGEFRLTENTSKFQVNTNFVCFH</sequence>
<dbReference type="Gene3D" id="6.10.140.1330">
    <property type="match status" value="1"/>
</dbReference>
<feature type="domain" description="Cation/H+ exchanger transmembrane" evidence="11">
    <location>
        <begin position="40"/>
        <end position="407"/>
    </location>
</feature>
<keyword evidence="2" id="KW-0813">Transport</keyword>
<accession>A0A818JB54</accession>
<protein>
    <recommendedName>
        <fullName evidence="11">Cation/H+ exchanger transmembrane domain-containing protein</fullName>
    </recommendedName>
</protein>
<dbReference type="EMBL" id="CAJOBB010000054">
    <property type="protein sequence ID" value="CAF3535600.1"/>
    <property type="molecule type" value="Genomic_DNA"/>
</dbReference>
<feature type="transmembrane region" description="Helical" evidence="10">
    <location>
        <begin position="308"/>
        <end position="326"/>
    </location>
</feature>
<comment type="subcellular location">
    <subcellularLocation>
        <location evidence="1">Cell membrane</location>
        <topology evidence="1">Multi-pass membrane protein</topology>
    </subcellularLocation>
</comment>
<dbReference type="GO" id="GO:0015386">
    <property type="term" value="F:potassium:proton antiporter activity"/>
    <property type="evidence" value="ECO:0007669"/>
    <property type="project" value="TreeGrafter"/>
</dbReference>
<keyword evidence="5 10" id="KW-1133">Transmembrane helix</keyword>
<keyword evidence="9" id="KW-0739">Sodium transport</keyword>
<evidence type="ECO:0000256" key="8">
    <source>
        <dbReference type="ARBA" id="ARBA00023136"/>
    </source>
</evidence>
<dbReference type="Proteomes" id="UP000663868">
    <property type="component" value="Unassembled WGS sequence"/>
</dbReference>
<evidence type="ECO:0000313" key="13">
    <source>
        <dbReference type="Proteomes" id="UP000663868"/>
    </source>
</evidence>
<comment type="caution">
    <text evidence="12">The sequence shown here is derived from an EMBL/GenBank/DDBJ whole genome shotgun (WGS) entry which is preliminary data.</text>
</comment>
<feature type="transmembrane region" description="Helical" evidence="10">
    <location>
        <begin position="80"/>
        <end position="105"/>
    </location>
</feature>
<keyword evidence="8 10" id="KW-0472">Membrane</keyword>
<dbReference type="GO" id="GO:0005886">
    <property type="term" value="C:plasma membrane"/>
    <property type="evidence" value="ECO:0007669"/>
    <property type="project" value="UniProtKB-SubCell"/>
</dbReference>
<keyword evidence="3" id="KW-1003">Cell membrane</keyword>
<feature type="transmembrane region" description="Helical" evidence="10">
    <location>
        <begin position="383"/>
        <end position="405"/>
    </location>
</feature>
<keyword evidence="6" id="KW-0915">Sodium</keyword>
<dbReference type="InterPro" id="IPR018422">
    <property type="entry name" value="Cation/H_exchanger_CPA1"/>
</dbReference>
<evidence type="ECO:0000313" key="12">
    <source>
        <dbReference type="EMBL" id="CAF3535600.1"/>
    </source>
</evidence>
<evidence type="ECO:0000256" key="7">
    <source>
        <dbReference type="ARBA" id="ARBA00023065"/>
    </source>
</evidence>
<feature type="transmembrane region" description="Helical" evidence="10">
    <location>
        <begin position="56"/>
        <end position="74"/>
    </location>
</feature>
<evidence type="ECO:0000256" key="3">
    <source>
        <dbReference type="ARBA" id="ARBA00022475"/>
    </source>
</evidence>
<dbReference type="GO" id="GO:0098719">
    <property type="term" value="P:sodium ion import across plasma membrane"/>
    <property type="evidence" value="ECO:0007669"/>
    <property type="project" value="TreeGrafter"/>
</dbReference>
<dbReference type="InterPro" id="IPR006153">
    <property type="entry name" value="Cation/H_exchanger_TM"/>
</dbReference>
<organism evidence="12 13">
    <name type="scientific">Adineta steineri</name>
    <dbReference type="NCBI Taxonomy" id="433720"/>
    <lineage>
        <taxon>Eukaryota</taxon>
        <taxon>Metazoa</taxon>
        <taxon>Spiralia</taxon>
        <taxon>Gnathifera</taxon>
        <taxon>Rotifera</taxon>
        <taxon>Eurotatoria</taxon>
        <taxon>Bdelloidea</taxon>
        <taxon>Adinetida</taxon>
        <taxon>Adinetidae</taxon>
        <taxon>Adineta</taxon>
    </lineage>
</organism>
<evidence type="ECO:0000259" key="11">
    <source>
        <dbReference type="Pfam" id="PF00999"/>
    </source>
</evidence>
<evidence type="ECO:0000256" key="2">
    <source>
        <dbReference type="ARBA" id="ARBA00022448"/>
    </source>
</evidence>
<feature type="transmembrane region" description="Helical" evidence="10">
    <location>
        <begin position="223"/>
        <end position="244"/>
    </location>
</feature>
<dbReference type="Pfam" id="PF00999">
    <property type="entry name" value="Na_H_Exchanger"/>
    <property type="match status" value="1"/>
</dbReference>
<feature type="transmembrane region" description="Helical" evidence="10">
    <location>
        <begin position="148"/>
        <end position="169"/>
    </location>
</feature>
<name>A0A818JB54_9BILA</name>
<evidence type="ECO:0000256" key="10">
    <source>
        <dbReference type="SAM" id="Phobius"/>
    </source>
</evidence>
<gene>
    <name evidence="12" type="ORF">KXQ929_LOCUS1904</name>
</gene>
<feature type="transmembrane region" description="Helical" evidence="10">
    <location>
        <begin position="264"/>
        <end position="287"/>
    </location>
</feature>
<keyword evidence="7" id="KW-0406">Ion transport</keyword>